<evidence type="ECO:0000256" key="1">
    <source>
        <dbReference type="ARBA" id="ARBA00004162"/>
    </source>
</evidence>
<dbReference type="Gene3D" id="3.30.420.270">
    <property type="match status" value="1"/>
</dbReference>
<name>A0ABX6LIS9_9BACT</name>
<dbReference type="RefSeq" id="WP_168861360.1">
    <property type="nucleotide sequence ID" value="NZ_CP051204.2"/>
</dbReference>
<evidence type="ECO:0000256" key="4">
    <source>
        <dbReference type="ARBA" id="ARBA00022692"/>
    </source>
</evidence>
<keyword evidence="5" id="KW-1133">Transmembrane helix</keyword>
<dbReference type="EMBL" id="CP051204">
    <property type="protein sequence ID" value="QJB39772.1"/>
    <property type="molecule type" value="Genomic_DNA"/>
</dbReference>
<accession>A0ABX6LIS9</accession>
<evidence type="ECO:0000256" key="6">
    <source>
        <dbReference type="ARBA" id="ARBA00023136"/>
    </source>
</evidence>
<dbReference type="Proteomes" id="UP000503144">
    <property type="component" value="Chromosome"/>
</dbReference>
<dbReference type="Pfam" id="PF02472">
    <property type="entry name" value="ExbD"/>
    <property type="match status" value="1"/>
</dbReference>
<reference evidence="8" key="1">
    <citation type="submission" date="2020-09" db="EMBL/GenBank/DDBJ databases">
        <authorList>
            <person name="Kittiwongwattana C."/>
        </authorList>
    </citation>
    <scope>NUCLEOTIDE SEQUENCE</scope>
    <source>
        <strain evidence="8">1303</strain>
    </source>
</reference>
<keyword evidence="7" id="KW-0653">Protein transport</keyword>
<sequence length="131" mass="14497">MNLRRRNKKHVEMHNSALNDILFILLLFFLIVSTLANPNVIKLMLPKAQSNTKAKQTVVVSINEKHEFFVGTTKVPFEGLKQALAPAVANEKIDPTIVINAEKSVPIEDVVNVMEIAKQIGAKVVLATAKQ</sequence>
<evidence type="ECO:0000256" key="7">
    <source>
        <dbReference type="RuleBase" id="RU003879"/>
    </source>
</evidence>
<protein>
    <submittedName>
        <fullName evidence="8">Biopolymer transporter ExbD</fullName>
    </submittedName>
</protein>
<comment type="similarity">
    <text evidence="2 7">Belongs to the ExbD/TolR family.</text>
</comment>
<gene>
    <name evidence="8" type="ORF">HF324_18670</name>
</gene>
<evidence type="ECO:0000256" key="2">
    <source>
        <dbReference type="ARBA" id="ARBA00005811"/>
    </source>
</evidence>
<proteinExistence type="inferred from homology"/>
<keyword evidence="4 7" id="KW-0812">Transmembrane</keyword>
<keyword evidence="3" id="KW-1003">Cell membrane</keyword>
<keyword evidence="9" id="KW-1185">Reference proteome</keyword>
<dbReference type="PANTHER" id="PTHR30558">
    <property type="entry name" value="EXBD MEMBRANE COMPONENT OF PMF-DRIVEN MACROMOLECULE IMPORT SYSTEM"/>
    <property type="match status" value="1"/>
</dbReference>
<organism evidence="8 9">
    <name type="scientific">Chitinophaga oryzae</name>
    <dbReference type="NCBI Taxonomy" id="2725414"/>
    <lineage>
        <taxon>Bacteria</taxon>
        <taxon>Pseudomonadati</taxon>
        <taxon>Bacteroidota</taxon>
        <taxon>Chitinophagia</taxon>
        <taxon>Chitinophagales</taxon>
        <taxon>Chitinophagaceae</taxon>
        <taxon>Chitinophaga</taxon>
    </lineage>
</organism>
<comment type="subcellular location">
    <subcellularLocation>
        <location evidence="1">Cell membrane</location>
        <topology evidence="1">Single-pass membrane protein</topology>
    </subcellularLocation>
    <subcellularLocation>
        <location evidence="7">Cell membrane</location>
        <topology evidence="7">Single-pass type II membrane protein</topology>
    </subcellularLocation>
</comment>
<evidence type="ECO:0000256" key="5">
    <source>
        <dbReference type="ARBA" id="ARBA00022989"/>
    </source>
</evidence>
<evidence type="ECO:0000256" key="3">
    <source>
        <dbReference type="ARBA" id="ARBA00022475"/>
    </source>
</evidence>
<dbReference type="InterPro" id="IPR003400">
    <property type="entry name" value="ExbD"/>
</dbReference>
<evidence type="ECO:0000313" key="9">
    <source>
        <dbReference type="Proteomes" id="UP000503144"/>
    </source>
</evidence>
<evidence type="ECO:0000313" key="8">
    <source>
        <dbReference type="EMBL" id="QJB39772.1"/>
    </source>
</evidence>
<keyword evidence="7" id="KW-0813">Transport</keyword>
<keyword evidence="6" id="KW-0472">Membrane</keyword>